<feature type="region of interest" description="Disordered" evidence="1">
    <location>
        <begin position="241"/>
        <end position="264"/>
    </location>
</feature>
<accession>A0AAE1XMR1</accession>
<protein>
    <submittedName>
        <fullName evidence="2">Uncharacterized protein</fullName>
    </submittedName>
</protein>
<evidence type="ECO:0000256" key="1">
    <source>
        <dbReference type="SAM" id="MobiDB-lite"/>
    </source>
</evidence>
<comment type="caution">
    <text evidence="2">The sequence shown here is derived from an EMBL/GenBank/DDBJ whole genome shotgun (WGS) entry which is preliminary data.</text>
</comment>
<gene>
    <name evidence="2" type="ORF">Salat_2581100</name>
</gene>
<reference evidence="2" key="2">
    <citation type="journal article" date="2024" name="Plant">
        <title>Genomic evolution and insights into agronomic trait innovations of Sesamum species.</title>
        <authorList>
            <person name="Miao H."/>
            <person name="Wang L."/>
            <person name="Qu L."/>
            <person name="Liu H."/>
            <person name="Sun Y."/>
            <person name="Le M."/>
            <person name="Wang Q."/>
            <person name="Wei S."/>
            <person name="Zheng Y."/>
            <person name="Lin W."/>
            <person name="Duan Y."/>
            <person name="Cao H."/>
            <person name="Xiong S."/>
            <person name="Wang X."/>
            <person name="Wei L."/>
            <person name="Li C."/>
            <person name="Ma Q."/>
            <person name="Ju M."/>
            <person name="Zhao R."/>
            <person name="Li G."/>
            <person name="Mu C."/>
            <person name="Tian Q."/>
            <person name="Mei H."/>
            <person name="Zhang T."/>
            <person name="Gao T."/>
            <person name="Zhang H."/>
        </authorList>
    </citation>
    <scope>NUCLEOTIDE SEQUENCE</scope>
    <source>
        <strain evidence="2">3651</strain>
    </source>
</reference>
<name>A0AAE1XMR1_9LAMI</name>
<reference evidence="2" key="1">
    <citation type="submission" date="2020-06" db="EMBL/GenBank/DDBJ databases">
        <authorList>
            <person name="Li T."/>
            <person name="Hu X."/>
            <person name="Zhang T."/>
            <person name="Song X."/>
            <person name="Zhang H."/>
            <person name="Dai N."/>
            <person name="Sheng W."/>
            <person name="Hou X."/>
            <person name="Wei L."/>
        </authorList>
    </citation>
    <scope>NUCLEOTIDE SEQUENCE</scope>
    <source>
        <strain evidence="2">3651</strain>
        <tissue evidence="2">Leaf</tissue>
    </source>
</reference>
<sequence length="389" mass="42483">MQAQESDLTEVSFDKQKAGGFGYVERPRFSVNPDSAIANSPGVRSVGWASVELFDGVAKGNLRTTPSPSVTGQWTVIPIYVFLDPPFLLLVSDYSACTTKSDRYSSILPSAVLLSVSLKNALSSDGISTDNAGGWTASRRIHEHLCYLPFFTEETSEALPGASCVLPMLRDNGGASKTFACLEAHAAQQASRAKPNHYSQETHGRDVLEANVRPRPLGRTQPRPAFQILPPYHKDHCPATARATEQNGENSVGDRGKEKRRKGKEWKRLRERFAKESCGAVEKFPVGVSDPAGLHLLVEEVGFLDIKVSRQSKKDTSGSNRCFDHDSLAASPCLLSLLAGFGQFYLLLGFEPMSLADEWDWSDLSLGCKTPAADRCPVPPFVNSYAENE</sequence>
<dbReference type="EMBL" id="JACGWO010000011">
    <property type="protein sequence ID" value="KAK4414742.1"/>
    <property type="molecule type" value="Genomic_DNA"/>
</dbReference>
<evidence type="ECO:0000313" key="3">
    <source>
        <dbReference type="Proteomes" id="UP001293254"/>
    </source>
</evidence>
<organism evidence="2 3">
    <name type="scientific">Sesamum alatum</name>
    <dbReference type="NCBI Taxonomy" id="300844"/>
    <lineage>
        <taxon>Eukaryota</taxon>
        <taxon>Viridiplantae</taxon>
        <taxon>Streptophyta</taxon>
        <taxon>Embryophyta</taxon>
        <taxon>Tracheophyta</taxon>
        <taxon>Spermatophyta</taxon>
        <taxon>Magnoliopsida</taxon>
        <taxon>eudicotyledons</taxon>
        <taxon>Gunneridae</taxon>
        <taxon>Pentapetalae</taxon>
        <taxon>asterids</taxon>
        <taxon>lamiids</taxon>
        <taxon>Lamiales</taxon>
        <taxon>Pedaliaceae</taxon>
        <taxon>Sesamum</taxon>
    </lineage>
</organism>
<evidence type="ECO:0000313" key="2">
    <source>
        <dbReference type="EMBL" id="KAK4414742.1"/>
    </source>
</evidence>
<keyword evidence="3" id="KW-1185">Reference proteome</keyword>
<proteinExistence type="predicted"/>
<dbReference type="AlphaFoldDB" id="A0AAE1XMR1"/>
<dbReference type="Proteomes" id="UP001293254">
    <property type="component" value="Unassembled WGS sequence"/>
</dbReference>